<keyword evidence="3" id="KW-1185">Reference proteome</keyword>
<protein>
    <recommendedName>
        <fullName evidence="1">DUF4470 domain-containing protein</fullName>
    </recommendedName>
</protein>
<dbReference type="Proteomes" id="UP001327957">
    <property type="component" value="Unassembled WGS sequence"/>
</dbReference>
<evidence type="ECO:0000259" key="1">
    <source>
        <dbReference type="Pfam" id="PF14737"/>
    </source>
</evidence>
<reference evidence="2 3" key="1">
    <citation type="submission" date="2023-04" db="EMBL/GenBank/DDBJ databases">
        <title>Colletotrichum tabacum stain YC1 causing leaf anthracnose on Nicotiana tabacum(L.) cv.</title>
        <authorList>
            <person name="Ji Z."/>
            <person name="Wang M."/>
            <person name="Zhang J."/>
            <person name="Wang N."/>
            <person name="Zhou Z."/>
        </authorList>
    </citation>
    <scope>NUCLEOTIDE SEQUENCE [LARGE SCALE GENOMIC DNA]</scope>
    <source>
        <strain evidence="2 3">YC1</strain>
    </source>
</reference>
<name>A0AAV9TFL7_9PEZI</name>
<evidence type="ECO:0000313" key="2">
    <source>
        <dbReference type="EMBL" id="KAK6218393.1"/>
    </source>
</evidence>
<feature type="domain" description="DUF4470" evidence="1">
    <location>
        <begin position="60"/>
        <end position="156"/>
    </location>
</feature>
<organism evidence="2 3">
    <name type="scientific">Colletotrichum tabaci</name>
    <dbReference type="NCBI Taxonomy" id="1209068"/>
    <lineage>
        <taxon>Eukaryota</taxon>
        <taxon>Fungi</taxon>
        <taxon>Dikarya</taxon>
        <taxon>Ascomycota</taxon>
        <taxon>Pezizomycotina</taxon>
        <taxon>Sordariomycetes</taxon>
        <taxon>Hypocreomycetidae</taxon>
        <taxon>Glomerellales</taxon>
        <taxon>Glomerellaceae</taxon>
        <taxon>Colletotrichum</taxon>
        <taxon>Colletotrichum destructivum species complex</taxon>
    </lineage>
</organism>
<proteinExistence type="predicted"/>
<comment type="caution">
    <text evidence="2">The sequence shown here is derived from an EMBL/GenBank/DDBJ whole genome shotgun (WGS) entry which is preliminary data.</text>
</comment>
<dbReference type="Pfam" id="PF14737">
    <property type="entry name" value="DUF4470"/>
    <property type="match status" value="1"/>
</dbReference>
<sequence>MTIKPLCADPAPNKTNCKEVGKIACNKCFLVAPDWVLKNRTPAFAGDGPQQVSYGGGKYLWGNIPAIDVLQLEANEGEDYGEKLRLLFAASGDLRNVIKTIAQLTESYTQTVEVTMNDRDLDIVTRNAILLLIALAVEDFDASADCIIHVWYSTFLRKSDLDIL</sequence>
<dbReference type="AlphaFoldDB" id="A0AAV9TFL7"/>
<gene>
    <name evidence="2" type="ORF">QIS74_06273</name>
</gene>
<dbReference type="InterPro" id="IPR027974">
    <property type="entry name" value="DUF4470"/>
</dbReference>
<dbReference type="EMBL" id="JASAOK010000033">
    <property type="protein sequence ID" value="KAK6218393.1"/>
    <property type="molecule type" value="Genomic_DNA"/>
</dbReference>
<accession>A0AAV9TFL7</accession>
<evidence type="ECO:0000313" key="3">
    <source>
        <dbReference type="Proteomes" id="UP001327957"/>
    </source>
</evidence>